<sequence length="283" mass="32131">MSEPTEKVQKLLARSGMGSRREMESIIAQGRVSVNGSIIELGARATETDKIRVDGRIISVPKQESLIRRVIAYNKPEGEVCTRKDPEGRSTVFDALPSPGKGRWIAIGRLDLNTAGLLLFTNDGELANRLMHPSYELEREYAARVNGEISKETIEQLKSGIALEDGMANFDRIVFSGGEGFNQWYHVTLKEGRNREVRRLWEAVGCQVSRLIRVRYGIVGLERGLRRGAWKELEQEEVRDIEKSVGLTPSAKSFKRSMEVQKRNKKFKYKAKKPKSSRARRRQ</sequence>
<keyword evidence="4 8" id="KW-0413">Isomerase</keyword>
<evidence type="ECO:0000256" key="3">
    <source>
        <dbReference type="ARBA" id="ARBA00022884"/>
    </source>
</evidence>
<dbReference type="GO" id="GO:0003723">
    <property type="term" value="F:RNA binding"/>
    <property type="evidence" value="ECO:0007669"/>
    <property type="project" value="UniProtKB-KW"/>
</dbReference>
<comment type="catalytic activity">
    <reaction evidence="5">
        <text>uridine(2605) in 23S rRNA = pseudouridine(2605) in 23S rRNA</text>
        <dbReference type="Rhea" id="RHEA:42520"/>
        <dbReference type="Rhea" id="RHEA-COMP:10095"/>
        <dbReference type="Rhea" id="RHEA-COMP:10096"/>
        <dbReference type="ChEBI" id="CHEBI:65314"/>
        <dbReference type="ChEBI" id="CHEBI:65315"/>
        <dbReference type="EC" id="5.4.99.22"/>
    </reaction>
</comment>
<dbReference type="AlphaFoldDB" id="A0A316FPV1"/>
<keyword evidence="3 7" id="KW-0694">RNA-binding</keyword>
<evidence type="ECO:0000259" key="10">
    <source>
        <dbReference type="SMART" id="SM00363"/>
    </source>
</evidence>
<keyword evidence="12" id="KW-1185">Reference proteome</keyword>
<dbReference type="FunFam" id="3.10.290.10:FF:000003">
    <property type="entry name" value="Pseudouridine synthase"/>
    <property type="match status" value="1"/>
</dbReference>
<dbReference type="InterPro" id="IPR036986">
    <property type="entry name" value="S4_RNA-bd_sf"/>
</dbReference>
<dbReference type="InterPro" id="IPR020094">
    <property type="entry name" value="TruA/RsuA/RluB/E/F_N"/>
</dbReference>
<evidence type="ECO:0000256" key="2">
    <source>
        <dbReference type="ARBA" id="ARBA00022552"/>
    </source>
</evidence>
<comment type="function">
    <text evidence="6">Responsible for synthesis of pseudouridine from uracil-2605 in 23S ribosomal RNA.</text>
</comment>
<dbReference type="RefSeq" id="WP_210204901.1">
    <property type="nucleotide sequence ID" value="NZ_QGGU01000006.1"/>
</dbReference>
<feature type="compositionally biased region" description="Basic residues" evidence="9">
    <location>
        <begin position="263"/>
        <end position="283"/>
    </location>
</feature>
<dbReference type="NCBIfam" id="NF007976">
    <property type="entry name" value="PRK10700.1"/>
    <property type="match status" value="1"/>
</dbReference>
<evidence type="ECO:0000313" key="11">
    <source>
        <dbReference type="EMBL" id="PWK50821.1"/>
    </source>
</evidence>
<proteinExistence type="inferred from homology"/>
<dbReference type="Pfam" id="PF01479">
    <property type="entry name" value="S4"/>
    <property type="match status" value="1"/>
</dbReference>
<accession>A0A316FPV1</accession>
<dbReference type="FunFam" id="3.30.70.1560:FF:000001">
    <property type="entry name" value="Pseudouridine synthase"/>
    <property type="match status" value="1"/>
</dbReference>
<evidence type="ECO:0000256" key="4">
    <source>
        <dbReference type="ARBA" id="ARBA00023235"/>
    </source>
</evidence>
<dbReference type="PANTHER" id="PTHR47683">
    <property type="entry name" value="PSEUDOURIDINE SYNTHASE FAMILY PROTEIN-RELATED"/>
    <property type="match status" value="1"/>
</dbReference>
<dbReference type="InterPro" id="IPR042092">
    <property type="entry name" value="PsdUridine_s_RsuA/RluB/E/F_cat"/>
</dbReference>
<dbReference type="Proteomes" id="UP000245790">
    <property type="component" value="Unassembled WGS sequence"/>
</dbReference>
<dbReference type="EMBL" id="QGGU01000006">
    <property type="protein sequence ID" value="PWK50821.1"/>
    <property type="molecule type" value="Genomic_DNA"/>
</dbReference>
<evidence type="ECO:0000256" key="8">
    <source>
        <dbReference type="RuleBase" id="RU003887"/>
    </source>
</evidence>
<dbReference type="InterPro" id="IPR000748">
    <property type="entry name" value="PsdUridine_synth_RsuA/RluB/E/F"/>
</dbReference>
<dbReference type="InterPro" id="IPR018496">
    <property type="entry name" value="PsdUridine_synth_RsuA/RluB_CS"/>
</dbReference>
<keyword evidence="2" id="KW-0698">rRNA processing</keyword>
<gene>
    <name evidence="11" type="ORF">C8D97_106108</name>
</gene>
<dbReference type="EC" id="5.4.99.-" evidence="8"/>
<dbReference type="Gene3D" id="3.30.70.1560">
    <property type="entry name" value="Alpha-L RNA-binding motif"/>
    <property type="match status" value="1"/>
</dbReference>
<evidence type="ECO:0000313" key="12">
    <source>
        <dbReference type="Proteomes" id="UP000245790"/>
    </source>
</evidence>
<protein>
    <recommendedName>
        <fullName evidence="8">Pseudouridine synthase</fullName>
        <ecNumber evidence="8">5.4.99.-</ecNumber>
    </recommendedName>
</protein>
<dbReference type="InterPro" id="IPR050343">
    <property type="entry name" value="RsuA_PseudoU_synthase"/>
</dbReference>
<dbReference type="PROSITE" id="PS50889">
    <property type="entry name" value="S4"/>
    <property type="match status" value="1"/>
</dbReference>
<reference evidence="11 12" key="1">
    <citation type="submission" date="2018-05" db="EMBL/GenBank/DDBJ databases">
        <title>Genomic Encyclopedia of Type Strains, Phase IV (KMG-IV): sequencing the most valuable type-strain genomes for metagenomic binning, comparative biology and taxonomic classification.</title>
        <authorList>
            <person name="Goeker M."/>
        </authorList>
    </citation>
    <scope>NUCLEOTIDE SEQUENCE [LARGE SCALE GENOMIC DNA]</scope>
    <source>
        <strain evidence="11 12">DSM 25350</strain>
    </source>
</reference>
<dbReference type="Gene3D" id="3.30.70.580">
    <property type="entry name" value="Pseudouridine synthase I, catalytic domain, N-terminal subdomain"/>
    <property type="match status" value="1"/>
</dbReference>
<dbReference type="PROSITE" id="PS01149">
    <property type="entry name" value="PSI_RSU"/>
    <property type="match status" value="1"/>
</dbReference>
<feature type="domain" description="RNA-binding S4" evidence="10">
    <location>
        <begin position="6"/>
        <end position="67"/>
    </location>
</feature>
<comment type="similarity">
    <text evidence="1 8">Belongs to the pseudouridine synthase RsuA family.</text>
</comment>
<organism evidence="11 12">
    <name type="scientific">Pleionea mediterranea</name>
    <dbReference type="NCBI Taxonomy" id="523701"/>
    <lineage>
        <taxon>Bacteria</taxon>
        <taxon>Pseudomonadati</taxon>
        <taxon>Pseudomonadota</taxon>
        <taxon>Gammaproteobacteria</taxon>
        <taxon>Oceanospirillales</taxon>
        <taxon>Pleioneaceae</taxon>
        <taxon>Pleionea</taxon>
    </lineage>
</organism>
<feature type="region of interest" description="Disordered" evidence="9">
    <location>
        <begin position="253"/>
        <end position="283"/>
    </location>
</feature>
<evidence type="ECO:0000256" key="9">
    <source>
        <dbReference type="SAM" id="MobiDB-lite"/>
    </source>
</evidence>
<dbReference type="CDD" id="cd00165">
    <property type="entry name" value="S4"/>
    <property type="match status" value="1"/>
</dbReference>
<dbReference type="CDD" id="cd02556">
    <property type="entry name" value="PseudoU_synth_RluB"/>
    <property type="match status" value="1"/>
</dbReference>
<dbReference type="NCBIfam" id="TIGR00093">
    <property type="entry name" value="pseudouridine synthase"/>
    <property type="match status" value="1"/>
</dbReference>
<dbReference type="GO" id="GO:0000455">
    <property type="term" value="P:enzyme-directed rRNA pseudouridine synthesis"/>
    <property type="evidence" value="ECO:0007669"/>
    <property type="project" value="UniProtKB-ARBA"/>
</dbReference>
<dbReference type="Gene3D" id="3.10.290.10">
    <property type="entry name" value="RNA-binding S4 domain"/>
    <property type="match status" value="1"/>
</dbReference>
<dbReference type="PANTHER" id="PTHR47683:SF3">
    <property type="entry name" value="RIBOSOMAL LARGE SUBUNIT PSEUDOURIDINE SYNTHASE B"/>
    <property type="match status" value="1"/>
</dbReference>
<evidence type="ECO:0000256" key="5">
    <source>
        <dbReference type="ARBA" id="ARBA00036944"/>
    </source>
</evidence>
<dbReference type="InterPro" id="IPR002942">
    <property type="entry name" value="S4_RNA-bd"/>
</dbReference>
<evidence type="ECO:0000256" key="6">
    <source>
        <dbReference type="ARBA" id="ARBA00037383"/>
    </source>
</evidence>
<dbReference type="Pfam" id="PF00849">
    <property type="entry name" value="PseudoU_synth_2"/>
    <property type="match status" value="1"/>
</dbReference>
<dbReference type="SMART" id="SM00363">
    <property type="entry name" value="S4"/>
    <property type="match status" value="1"/>
</dbReference>
<dbReference type="SUPFAM" id="SSF55174">
    <property type="entry name" value="Alpha-L RNA-binding motif"/>
    <property type="match status" value="1"/>
</dbReference>
<dbReference type="InterPro" id="IPR006145">
    <property type="entry name" value="PsdUridine_synth_RsuA/RluA"/>
</dbReference>
<name>A0A316FPV1_9GAMM</name>
<comment type="caution">
    <text evidence="11">The sequence shown here is derived from an EMBL/GenBank/DDBJ whole genome shotgun (WGS) entry which is preliminary data.</text>
</comment>
<dbReference type="SUPFAM" id="SSF55120">
    <property type="entry name" value="Pseudouridine synthase"/>
    <property type="match status" value="1"/>
</dbReference>
<evidence type="ECO:0000256" key="7">
    <source>
        <dbReference type="PROSITE-ProRule" id="PRU00182"/>
    </source>
</evidence>
<dbReference type="GO" id="GO:0160139">
    <property type="term" value="F:23S rRNA pseudouridine(2605) synthase activity"/>
    <property type="evidence" value="ECO:0007669"/>
    <property type="project" value="UniProtKB-EC"/>
</dbReference>
<dbReference type="InterPro" id="IPR020103">
    <property type="entry name" value="PsdUridine_synth_cat_dom_sf"/>
</dbReference>
<evidence type="ECO:0000256" key="1">
    <source>
        <dbReference type="ARBA" id="ARBA00008348"/>
    </source>
</evidence>
<dbReference type="FunFam" id="3.30.70.580:FF:000009">
    <property type="entry name" value="Pseudouridine synthase"/>
    <property type="match status" value="1"/>
</dbReference>
<dbReference type="GO" id="GO:0005829">
    <property type="term" value="C:cytosol"/>
    <property type="evidence" value="ECO:0007669"/>
    <property type="project" value="UniProtKB-ARBA"/>
</dbReference>